<evidence type="ECO:0000256" key="1">
    <source>
        <dbReference type="SAM" id="Phobius"/>
    </source>
</evidence>
<keyword evidence="1" id="KW-0472">Membrane</keyword>
<dbReference type="AlphaFoldDB" id="A0A542E3U4"/>
<keyword evidence="1" id="KW-1133">Transmembrane helix</keyword>
<accession>A0A542E3U4</accession>
<organism evidence="2 3">
    <name type="scientific">Lapillicoccus jejuensis</name>
    <dbReference type="NCBI Taxonomy" id="402171"/>
    <lineage>
        <taxon>Bacteria</taxon>
        <taxon>Bacillati</taxon>
        <taxon>Actinomycetota</taxon>
        <taxon>Actinomycetes</taxon>
        <taxon>Micrococcales</taxon>
        <taxon>Intrasporangiaceae</taxon>
        <taxon>Lapillicoccus</taxon>
    </lineage>
</organism>
<dbReference type="RefSeq" id="WP_170185696.1">
    <property type="nucleotide sequence ID" value="NZ_BAAAPR010000007.1"/>
</dbReference>
<dbReference type="EMBL" id="VFMN01000001">
    <property type="protein sequence ID" value="TQJ09924.1"/>
    <property type="molecule type" value="Genomic_DNA"/>
</dbReference>
<sequence>MSDAVVRHRRHPSLGSVAGSLAQAALFVLMVAPSAVLWAVLVHVLLFRR</sequence>
<protein>
    <submittedName>
        <fullName evidence="2">Uncharacterized protein</fullName>
    </submittedName>
</protein>
<proteinExistence type="predicted"/>
<keyword evidence="3" id="KW-1185">Reference proteome</keyword>
<keyword evidence="1" id="KW-0812">Transmembrane</keyword>
<evidence type="ECO:0000313" key="2">
    <source>
        <dbReference type="EMBL" id="TQJ09924.1"/>
    </source>
</evidence>
<reference evidence="2 3" key="1">
    <citation type="submission" date="2019-06" db="EMBL/GenBank/DDBJ databases">
        <title>Sequencing the genomes of 1000 actinobacteria strains.</title>
        <authorList>
            <person name="Klenk H.-P."/>
        </authorList>
    </citation>
    <scope>NUCLEOTIDE SEQUENCE [LARGE SCALE GENOMIC DNA]</scope>
    <source>
        <strain evidence="2 3">DSM 18607</strain>
    </source>
</reference>
<dbReference type="Proteomes" id="UP000317893">
    <property type="component" value="Unassembled WGS sequence"/>
</dbReference>
<feature type="transmembrane region" description="Helical" evidence="1">
    <location>
        <begin position="20"/>
        <end position="47"/>
    </location>
</feature>
<evidence type="ECO:0000313" key="3">
    <source>
        <dbReference type="Proteomes" id="UP000317893"/>
    </source>
</evidence>
<name>A0A542E3U4_9MICO</name>
<comment type="caution">
    <text evidence="2">The sequence shown here is derived from an EMBL/GenBank/DDBJ whole genome shotgun (WGS) entry which is preliminary data.</text>
</comment>
<gene>
    <name evidence="2" type="ORF">FB458_3040</name>
</gene>